<dbReference type="EMBL" id="JACHNH010000001">
    <property type="protein sequence ID" value="MBB4764816.1"/>
    <property type="molecule type" value="Genomic_DNA"/>
</dbReference>
<keyword evidence="3" id="KW-1185">Reference proteome</keyword>
<dbReference type="RefSeq" id="WP_184995964.1">
    <property type="nucleotide sequence ID" value="NZ_BOMK01000003.1"/>
</dbReference>
<name>A0A7W7I1L3_9ACTN</name>
<accession>A0A7W7I1L3</accession>
<reference evidence="2 3" key="1">
    <citation type="submission" date="2020-08" db="EMBL/GenBank/DDBJ databases">
        <title>Sequencing the genomes of 1000 actinobacteria strains.</title>
        <authorList>
            <person name="Klenk H.-P."/>
        </authorList>
    </citation>
    <scope>NUCLEOTIDE SEQUENCE [LARGE SCALE GENOMIC DNA]</scope>
    <source>
        <strain evidence="2 3">DSM 43149</strain>
    </source>
</reference>
<comment type="caution">
    <text evidence="2">The sequence shown here is derived from an EMBL/GenBank/DDBJ whole genome shotgun (WGS) entry which is preliminary data.</text>
</comment>
<feature type="chain" id="PRO_5030578620" evidence="1">
    <location>
        <begin position="25"/>
        <end position="181"/>
    </location>
</feature>
<evidence type="ECO:0000256" key="1">
    <source>
        <dbReference type="SAM" id="SignalP"/>
    </source>
</evidence>
<feature type="signal peptide" evidence="1">
    <location>
        <begin position="1"/>
        <end position="24"/>
    </location>
</feature>
<evidence type="ECO:0000313" key="2">
    <source>
        <dbReference type="EMBL" id="MBB4764816.1"/>
    </source>
</evidence>
<gene>
    <name evidence="2" type="ORF">BJ971_005372</name>
</gene>
<sequence>MTFRFACAASAAACAVAFSVPAQAASGYRSLTAAKLKKVVAAVAFPDSSKTEVLATARAGDLGVGAICGAAFPAGQAAYHLVENADGADRAVVIVNQTPGVSPVAYADGVRTGTCDSGVNRIRVKGLPAGAVAVKDGAGNIPFVAVVPRGRVVFLVRERAISAMVRHAASATAAYDSIARS</sequence>
<proteinExistence type="predicted"/>
<dbReference type="Proteomes" id="UP000578112">
    <property type="component" value="Unassembled WGS sequence"/>
</dbReference>
<evidence type="ECO:0000313" key="3">
    <source>
        <dbReference type="Proteomes" id="UP000578112"/>
    </source>
</evidence>
<dbReference type="AlphaFoldDB" id="A0A7W7I1L3"/>
<keyword evidence="1" id="KW-0732">Signal</keyword>
<protein>
    <submittedName>
        <fullName evidence="2">Uncharacterized protein</fullName>
    </submittedName>
</protein>
<organism evidence="2 3">
    <name type="scientific">Actinoplanes digitatis</name>
    <dbReference type="NCBI Taxonomy" id="1868"/>
    <lineage>
        <taxon>Bacteria</taxon>
        <taxon>Bacillati</taxon>
        <taxon>Actinomycetota</taxon>
        <taxon>Actinomycetes</taxon>
        <taxon>Micromonosporales</taxon>
        <taxon>Micromonosporaceae</taxon>
        <taxon>Actinoplanes</taxon>
    </lineage>
</organism>